<dbReference type="InterPro" id="IPR041735">
    <property type="entry name" value="4OHPhenylPyrv_dOase_C"/>
</dbReference>
<dbReference type="GO" id="GO:0046872">
    <property type="term" value="F:metal ion binding"/>
    <property type="evidence" value="ECO:0007669"/>
    <property type="project" value="UniProtKB-KW"/>
</dbReference>
<dbReference type="InterPro" id="IPR037523">
    <property type="entry name" value="VOC_core"/>
</dbReference>
<evidence type="ECO:0000259" key="11">
    <source>
        <dbReference type="PROSITE" id="PS51819"/>
    </source>
</evidence>
<dbReference type="OrthoDB" id="414569at2759"/>
<feature type="compositionally biased region" description="Polar residues" evidence="10">
    <location>
        <begin position="452"/>
        <end position="461"/>
    </location>
</feature>
<dbReference type="GeneID" id="108939501"/>
<dbReference type="PROSITE" id="PS51819">
    <property type="entry name" value="VOC"/>
    <property type="match status" value="2"/>
</dbReference>
<comment type="cofactor">
    <cofactor evidence="9">
        <name>Fe cation</name>
        <dbReference type="ChEBI" id="CHEBI:24875"/>
    </cofactor>
    <text evidence="9">Binds 1 Fe cation per subunit.</text>
</comment>
<evidence type="ECO:0000256" key="6">
    <source>
        <dbReference type="ARBA" id="ARBA00033727"/>
    </source>
</evidence>
<dbReference type="PIRSF" id="PIRSF009283">
    <property type="entry name" value="HPP_dOase"/>
    <property type="match status" value="1"/>
</dbReference>
<comment type="catalytic activity">
    <reaction evidence="7">
        <text>3-(4-hydroxyphenyl)pyruvate + O2 = homogentisate + CO2</text>
        <dbReference type="Rhea" id="RHEA:16189"/>
        <dbReference type="ChEBI" id="CHEBI:15379"/>
        <dbReference type="ChEBI" id="CHEBI:16169"/>
        <dbReference type="ChEBI" id="CHEBI:16526"/>
        <dbReference type="ChEBI" id="CHEBI:36242"/>
        <dbReference type="EC" id="1.13.11.27"/>
    </reaction>
    <physiologicalReaction direction="left-to-right" evidence="7">
        <dbReference type="Rhea" id="RHEA:16190"/>
    </physiologicalReaction>
</comment>
<feature type="binding site" evidence="9">
    <location>
        <position position="212"/>
    </location>
    <ligand>
        <name>Fe cation</name>
        <dbReference type="ChEBI" id="CHEBI:24875"/>
    </ligand>
</feature>
<dbReference type="Pfam" id="PF00903">
    <property type="entry name" value="Glyoxalase"/>
    <property type="match status" value="1"/>
</dbReference>
<dbReference type="Ensembl" id="ENSSFOT00015083120.1">
    <property type="protein sequence ID" value="ENSSFOP00015073519.1"/>
    <property type="gene ID" value="ENSSFOG00015024455.1"/>
</dbReference>
<sequence>MAAYVSRLNHIALHVANADRIALDLVAKFRFKLFAARKTAGWRQLALRKGSAVFLVNERLEEEEEKKEKKKKKGWNPGVTSASGSADDDRSSGTGGGGSARADSTCLYGAQPSGRVDTACNVCFEVEDVHGAFSALRERGCRFLVPPTPVEDHEGLVLYSVLKSVVGNVCHTLVDRTGYRGDFLPGFREVRGIGDGERAPEGGACSVTHFDHVTYACPRRMTPEVMKWYEGNFGFQRFLIGRNEDVNEGFVLDRDGIGLRLTAMEFWKCSESGVKLPFRNDQEPDCKFVIAESLPHQGPNQVDSFLEQHGGAGIQHVGLYTQDIVSTARTLAQAGVQFVSPPPAYYSQVGKQQEILDAGHDPQLLSQHGILLDTDLRQDASGSTPRLASGENKRYLLQVFTKPIFTEDTFFLELIERRGASGFGEGNIRALWRSVQSYMEGEGGDSPGRGTESVSVETGQR</sequence>
<evidence type="ECO:0000256" key="8">
    <source>
        <dbReference type="PIRNR" id="PIRNR009283"/>
    </source>
</evidence>
<name>A0A8C9WDA0_SCLFO</name>
<dbReference type="InterPro" id="IPR004360">
    <property type="entry name" value="Glyas_Fos-R_dOase_dom"/>
</dbReference>
<dbReference type="PANTHER" id="PTHR11959">
    <property type="entry name" value="4-HYDROXYPHENYLPYRUVATE DIOXYGENASE"/>
    <property type="match status" value="1"/>
</dbReference>
<keyword evidence="5 9" id="KW-0408">Iron</keyword>
<evidence type="ECO:0000256" key="10">
    <source>
        <dbReference type="SAM" id="MobiDB-lite"/>
    </source>
</evidence>
<evidence type="ECO:0000256" key="2">
    <source>
        <dbReference type="ARBA" id="ARBA00018452"/>
    </source>
</evidence>
<dbReference type="GO" id="GO:0009072">
    <property type="term" value="P:aromatic amino acid metabolic process"/>
    <property type="evidence" value="ECO:0007669"/>
    <property type="project" value="InterPro"/>
</dbReference>
<keyword evidence="3 9" id="KW-0479">Metal-binding</keyword>
<feature type="domain" description="VOC" evidence="11">
    <location>
        <begin position="209"/>
        <end position="368"/>
    </location>
</feature>
<keyword evidence="4" id="KW-0677">Repeat</keyword>
<reference evidence="12 13" key="1">
    <citation type="submission" date="2019-04" db="EMBL/GenBank/DDBJ databases">
        <authorList>
            <consortium name="Wellcome Sanger Institute Data Sharing"/>
        </authorList>
    </citation>
    <scope>NUCLEOTIDE SEQUENCE [LARGE SCALE GENOMIC DNA]</scope>
</reference>
<feature type="domain" description="VOC" evidence="11">
    <location>
        <begin position="7"/>
        <end position="176"/>
    </location>
</feature>
<keyword evidence="13" id="KW-1185">Reference proteome</keyword>
<dbReference type="Gene3D" id="3.10.180.10">
    <property type="entry name" value="2,3-Dihydroxybiphenyl 1,2-Dioxygenase, domain 1"/>
    <property type="match status" value="2"/>
</dbReference>
<dbReference type="GeneTree" id="ENSGT00530000063474"/>
<feature type="region of interest" description="Disordered" evidence="10">
    <location>
        <begin position="439"/>
        <end position="461"/>
    </location>
</feature>
<dbReference type="KEGG" id="sfm:108939501"/>
<dbReference type="AlphaFoldDB" id="A0A8C9WDA0"/>
<dbReference type="InterPro" id="IPR005956">
    <property type="entry name" value="4OHPhenylPyrv_dOase"/>
</dbReference>
<dbReference type="InterPro" id="IPR029068">
    <property type="entry name" value="Glyas_Bleomycin-R_OHBP_Dase"/>
</dbReference>
<dbReference type="CTD" id="84842"/>
<proteinExistence type="inferred from homology"/>
<feature type="binding site" evidence="9">
    <location>
        <position position="413"/>
    </location>
    <ligand>
        <name>Fe cation</name>
        <dbReference type="ChEBI" id="CHEBI:24875"/>
    </ligand>
</feature>
<accession>A0A8C9WDA0</accession>
<evidence type="ECO:0000256" key="1">
    <source>
        <dbReference type="ARBA" id="ARBA00005877"/>
    </source>
</evidence>
<evidence type="ECO:0000313" key="13">
    <source>
        <dbReference type="Proteomes" id="UP000694397"/>
    </source>
</evidence>
<reference evidence="12" key="2">
    <citation type="submission" date="2025-08" db="UniProtKB">
        <authorList>
            <consortium name="Ensembl"/>
        </authorList>
    </citation>
    <scope>IDENTIFICATION</scope>
</reference>
<dbReference type="Proteomes" id="UP000694397">
    <property type="component" value="Chromosome 24"/>
</dbReference>
<evidence type="ECO:0000256" key="3">
    <source>
        <dbReference type="ARBA" id="ARBA00022723"/>
    </source>
</evidence>
<feature type="region of interest" description="Disordered" evidence="10">
    <location>
        <begin position="65"/>
        <end position="101"/>
    </location>
</feature>
<reference evidence="12" key="3">
    <citation type="submission" date="2025-09" db="UniProtKB">
        <authorList>
            <consortium name="Ensembl"/>
        </authorList>
    </citation>
    <scope>IDENTIFICATION</scope>
</reference>
<organism evidence="12 13">
    <name type="scientific">Scleropages formosus</name>
    <name type="common">Asian bonytongue</name>
    <name type="synonym">Osteoglossum formosum</name>
    <dbReference type="NCBI Taxonomy" id="113540"/>
    <lineage>
        <taxon>Eukaryota</taxon>
        <taxon>Metazoa</taxon>
        <taxon>Chordata</taxon>
        <taxon>Craniata</taxon>
        <taxon>Vertebrata</taxon>
        <taxon>Euteleostomi</taxon>
        <taxon>Actinopterygii</taxon>
        <taxon>Neopterygii</taxon>
        <taxon>Teleostei</taxon>
        <taxon>Osteoglossocephala</taxon>
        <taxon>Osteoglossomorpha</taxon>
        <taxon>Osteoglossiformes</taxon>
        <taxon>Osteoglossidae</taxon>
        <taxon>Scleropages</taxon>
    </lineage>
</organism>
<evidence type="ECO:0000313" key="12">
    <source>
        <dbReference type="Ensembl" id="ENSSFOP00015073519.1"/>
    </source>
</evidence>
<dbReference type="GO" id="GO:0003868">
    <property type="term" value="F:4-hydroxyphenylpyruvate dioxygenase activity"/>
    <property type="evidence" value="ECO:0007669"/>
    <property type="project" value="UniProtKB-EC"/>
</dbReference>
<dbReference type="SUPFAM" id="SSF54593">
    <property type="entry name" value="Glyoxalase/Bleomycin resistance protein/Dihydroxybiphenyl dioxygenase"/>
    <property type="match status" value="1"/>
</dbReference>
<comment type="function">
    <text evidence="6">Catalyzes the conversion of 4-hydroxyphenylpyruvic acid to homogentisic acid, one of the steps in tyrosine catabolism.</text>
</comment>
<evidence type="ECO:0000256" key="4">
    <source>
        <dbReference type="ARBA" id="ARBA00022737"/>
    </source>
</evidence>
<gene>
    <name evidence="12" type="primary">HPDL</name>
    <name evidence="12" type="synonym">hpdl</name>
</gene>
<feature type="binding site" evidence="9">
    <location>
        <position position="316"/>
    </location>
    <ligand>
        <name>Fe cation</name>
        <dbReference type="ChEBI" id="CHEBI:24875"/>
    </ligand>
</feature>
<dbReference type="RefSeq" id="XP_029104693.1">
    <property type="nucleotide sequence ID" value="XM_029248860.1"/>
</dbReference>
<dbReference type="CDD" id="cd07250">
    <property type="entry name" value="HPPD_C_like"/>
    <property type="match status" value="1"/>
</dbReference>
<dbReference type="PANTHER" id="PTHR11959:SF10">
    <property type="entry name" value="4-HYDROXYPHENYLPYRUVATE DIOXYGENASE-LIKE PROTEIN"/>
    <property type="match status" value="1"/>
</dbReference>
<evidence type="ECO:0000256" key="7">
    <source>
        <dbReference type="ARBA" id="ARBA00048047"/>
    </source>
</evidence>
<protein>
    <recommendedName>
        <fullName evidence="2 8">4-hydroxyphenylpyruvate dioxygenase</fullName>
    </recommendedName>
</protein>
<comment type="similarity">
    <text evidence="1 8">Belongs to the 4HPPD family.</text>
</comment>
<evidence type="ECO:0000256" key="5">
    <source>
        <dbReference type="ARBA" id="ARBA00023004"/>
    </source>
</evidence>
<evidence type="ECO:0000256" key="9">
    <source>
        <dbReference type="PIRSR" id="PIRSR009283-1"/>
    </source>
</evidence>